<evidence type="ECO:0000256" key="1">
    <source>
        <dbReference type="ARBA" id="ARBA00023015"/>
    </source>
</evidence>
<evidence type="ECO:0000313" key="6">
    <source>
        <dbReference type="EMBL" id="CAB5004089.1"/>
    </source>
</evidence>
<dbReference type="GO" id="GO:0003677">
    <property type="term" value="F:DNA binding"/>
    <property type="evidence" value="ECO:0007669"/>
    <property type="project" value="UniProtKB-KW"/>
</dbReference>
<protein>
    <submittedName>
        <fullName evidence="6">Unannotated protein</fullName>
    </submittedName>
</protein>
<sequence>MPDRRITKVSGAAAITHAENSVRRLILEGFFTPGERVSDTALSDELGVSRTTIREAFQRLVKDGLINVIPNRGAFVIKLSRDEITKLYEVREALEVHAVRLATEKASVERLIALQGMLSVTEISIVEHGGRYPIELDFHEMIFELAGNSLLTEHANQVNAKLRLSRSKSGFMPSRARDAYAEHVAILNAMLRRDVLSAVDAMRIHISNSRLNSEESENSTNPLKQILLKR</sequence>
<name>A0A6J7PKX7_9ZZZZ</name>
<dbReference type="PANTHER" id="PTHR43537">
    <property type="entry name" value="TRANSCRIPTIONAL REGULATOR, GNTR FAMILY"/>
    <property type="match status" value="1"/>
</dbReference>
<dbReference type="GO" id="GO:0003700">
    <property type="term" value="F:DNA-binding transcription factor activity"/>
    <property type="evidence" value="ECO:0007669"/>
    <property type="project" value="InterPro"/>
</dbReference>
<proteinExistence type="predicted"/>
<dbReference type="SUPFAM" id="SSF46785">
    <property type="entry name" value="Winged helix' DNA-binding domain"/>
    <property type="match status" value="1"/>
</dbReference>
<evidence type="ECO:0000256" key="3">
    <source>
        <dbReference type="ARBA" id="ARBA00023163"/>
    </source>
</evidence>
<feature type="domain" description="HTH gntR-type" evidence="4">
    <location>
        <begin position="12"/>
        <end position="79"/>
    </location>
</feature>
<dbReference type="EMBL" id="CAFBPE010000028">
    <property type="protein sequence ID" value="CAB5004089.1"/>
    <property type="molecule type" value="Genomic_DNA"/>
</dbReference>
<reference evidence="6" key="1">
    <citation type="submission" date="2020-05" db="EMBL/GenBank/DDBJ databases">
        <authorList>
            <person name="Chiriac C."/>
            <person name="Salcher M."/>
            <person name="Ghai R."/>
            <person name="Kavagutti S V."/>
        </authorList>
    </citation>
    <scope>NUCLEOTIDE SEQUENCE</scope>
</reference>
<gene>
    <name evidence="5" type="ORF">UFOPK2837_00409</name>
    <name evidence="6" type="ORF">UFOPK4065_00513</name>
</gene>
<keyword evidence="3" id="KW-0804">Transcription</keyword>
<dbReference type="InterPro" id="IPR000524">
    <property type="entry name" value="Tscrpt_reg_HTH_GntR"/>
</dbReference>
<accession>A0A6J7PKX7</accession>
<dbReference type="InterPro" id="IPR011711">
    <property type="entry name" value="GntR_C"/>
</dbReference>
<dbReference type="SUPFAM" id="SSF48008">
    <property type="entry name" value="GntR ligand-binding domain-like"/>
    <property type="match status" value="1"/>
</dbReference>
<keyword evidence="2" id="KW-0238">DNA-binding</keyword>
<evidence type="ECO:0000256" key="2">
    <source>
        <dbReference type="ARBA" id="ARBA00023125"/>
    </source>
</evidence>
<dbReference type="InterPro" id="IPR036390">
    <property type="entry name" value="WH_DNA-bd_sf"/>
</dbReference>
<dbReference type="Pfam" id="PF00392">
    <property type="entry name" value="GntR"/>
    <property type="match status" value="1"/>
</dbReference>
<dbReference type="Pfam" id="PF07729">
    <property type="entry name" value="FCD"/>
    <property type="match status" value="1"/>
</dbReference>
<dbReference type="Gene3D" id="1.20.120.530">
    <property type="entry name" value="GntR ligand-binding domain-like"/>
    <property type="match status" value="1"/>
</dbReference>
<dbReference type="EMBL" id="CAEZZF010000020">
    <property type="protein sequence ID" value="CAB4747747.1"/>
    <property type="molecule type" value="Genomic_DNA"/>
</dbReference>
<keyword evidence="1" id="KW-0805">Transcription regulation</keyword>
<evidence type="ECO:0000313" key="5">
    <source>
        <dbReference type="EMBL" id="CAB4747747.1"/>
    </source>
</evidence>
<dbReference type="SMART" id="SM00895">
    <property type="entry name" value="FCD"/>
    <property type="match status" value="1"/>
</dbReference>
<dbReference type="PANTHER" id="PTHR43537:SF24">
    <property type="entry name" value="GLUCONATE OPERON TRANSCRIPTIONAL REPRESSOR"/>
    <property type="match status" value="1"/>
</dbReference>
<organism evidence="6">
    <name type="scientific">freshwater metagenome</name>
    <dbReference type="NCBI Taxonomy" id="449393"/>
    <lineage>
        <taxon>unclassified sequences</taxon>
        <taxon>metagenomes</taxon>
        <taxon>ecological metagenomes</taxon>
    </lineage>
</organism>
<dbReference type="InterPro" id="IPR036388">
    <property type="entry name" value="WH-like_DNA-bd_sf"/>
</dbReference>
<dbReference type="CDD" id="cd07377">
    <property type="entry name" value="WHTH_GntR"/>
    <property type="match status" value="1"/>
</dbReference>
<dbReference type="PROSITE" id="PS50949">
    <property type="entry name" value="HTH_GNTR"/>
    <property type="match status" value="1"/>
</dbReference>
<dbReference type="Gene3D" id="1.10.10.10">
    <property type="entry name" value="Winged helix-like DNA-binding domain superfamily/Winged helix DNA-binding domain"/>
    <property type="match status" value="1"/>
</dbReference>
<dbReference type="PRINTS" id="PR00035">
    <property type="entry name" value="HTHGNTR"/>
</dbReference>
<dbReference type="SMART" id="SM00345">
    <property type="entry name" value="HTH_GNTR"/>
    <property type="match status" value="1"/>
</dbReference>
<dbReference type="AlphaFoldDB" id="A0A6J7PKX7"/>
<evidence type="ECO:0000259" key="4">
    <source>
        <dbReference type="PROSITE" id="PS50949"/>
    </source>
</evidence>
<dbReference type="InterPro" id="IPR008920">
    <property type="entry name" value="TF_FadR/GntR_C"/>
</dbReference>